<proteinExistence type="predicted"/>
<dbReference type="Proteomes" id="UP000019443">
    <property type="component" value="Chromosome"/>
</dbReference>
<keyword evidence="2" id="KW-1185">Reference proteome</keyword>
<name>W6REJ8_9HYPH</name>
<organism evidence="1 2">
    <name type="scientific">Rhizobium favelukesii</name>
    <dbReference type="NCBI Taxonomy" id="348824"/>
    <lineage>
        <taxon>Bacteria</taxon>
        <taxon>Pseudomonadati</taxon>
        <taxon>Pseudomonadota</taxon>
        <taxon>Alphaproteobacteria</taxon>
        <taxon>Hyphomicrobiales</taxon>
        <taxon>Rhizobiaceae</taxon>
        <taxon>Rhizobium/Agrobacterium group</taxon>
        <taxon>Rhizobium</taxon>
    </lineage>
</organism>
<protein>
    <submittedName>
        <fullName evidence="1">Uncharacterized protein</fullName>
    </submittedName>
</protein>
<reference evidence="1" key="1">
    <citation type="submission" date="2013-11" db="EMBL/GenBank/DDBJ databases">
        <title>Draft genome sequence of the broad-host-range Rhizobium sp. LPU83 strain, a member of the low-genetic diversity Oregon-like Rhizobium sp. group.</title>
        <authorList>
            <person name="Wibberg D."/>
            <person name="Puehler A."/>
            <person name="Schlueter A."/>
        </authorList>
    </citation>
    <scope>NUCLEOTIDE SEQUENCE [LARGE SCALE GENOMIC DNA]</scope>
    <source>
        <strain evidence="1">LPU83</strain>
    </source>
</reference>
<evidence type="ECO:0000313" key="2">
    <source>
        <dbReference type="Proteomes" id="UP000019443"/>
    </source>
</evidence>
<dbReference type="AlphaFoldDB" id="W6REJ8"/>
<dbReference type="HOGENOM" id="CLU_2619637_0_0_5"/>
<accession>W6REJ8</accession>
<evidence type="ECO:0000313" key="1">
    <source>
        <dbReference type="EMBL" id="CDM58740.1"/>
    </source>
</evidence>
<dbReference type="EMBL" id="HG916852">
    <property type="protein sequence ID" value="CDM58740.1"/>
    <property type="molecule type" value="Genomic_DNA"/>
</dbReference>
<dbReference type="KEGG" id="rhl:LPU83_3090"/>
<sequence>MQSWRMIPSSKPGEKIVCFRLLQKNERHSYFGGKTYGVIDHRENAESVLADPIPSALIVFHRSRPPYANIMTGAGALK</sequence>
<gene>
    <name evidence="1" type="ORF">LPU83_3090</name>
</gene>